<evidence type="ECO:0000313" key="2">
    <source>
        <dbReference type="Proteomes" id="UP000265703"/>
    </source>
</evidence>
<accession>A0A397SF46</accession>
<name>A0A397SF46_9GLOM</name>
<dbReference type="EMBL" id="QKYT01000463">
    <property type="protein sequence ID" value="RIA84880.1"/>
    <property type="molecule type" value="Genomic_DNA"/>
</dbReference>
<dbReference type="Proteomes" id="UP000265703">
    <property type="component" value="Unassembled WGS sequence"/>
</dbReference>
<proteinExistence type="predicted"/>
<organism evidence="1 2">
    <name type="scientific">Glomus cerebriforme</name>
    <dbReference type="NCBI Taxonomy" id="658196"/>
    <lineage>
        <taxon>Eukaryota</taxon>
        <taxon>Fungi</taxon>
        <taxon>Fungi incertae sedis</taxon>
        <taxon>Mucoromycota</taxon>
        <taxon>Glomeromycotina</taxon>
        <taxon>Glomeromycetes</taxon>
        <taxon>Glomerales</taxon>
        <taxon>Glomeraceae</taxon>
        <taxon>Glomus</taxon>
    </lineage>
</organism>
<keyword evidence="2" id="KW-1185">Reference proteome</keyword>
<dbReference type="AlphaFoldDB" id="A0A397SF46"/>
<sequence>MKRRLNRFIPLVRFYSISSEDFLLKIYPYKELLPNDLINNIFEYHMAPNNKLNFVIQPPRLYSTVIKRQHLDIFASWIDKKDILYYNDIGHISYEFNLYNNYN</sequence>
<protein>
    <submittedName>
        <fullName evidence="1">Uncharacterized protein</fullName>
    </submittedName>
</protein>
<evidence type="ECO:0000313" key="1">
    <source>
        <dbReference type="EMBL" id="RIA84880.1"/>
    </source>
</evidence>
<comment type="caution">
    <text evidence="1">The sequence shown here is derived from an EMBL/GenBank/DDBJ whole genome shotgun (WGS) entry which is preliminary data.</text>
</comment>
<gene>
    <name evidence="1" type="ORF">C1645_831637</name>
</gene>
<dbReference type="OrthoDB" id="6359816at2759"/>
<reference evidence="1 2" key="1">
    <citation type="submission" date="2018-06" db="EMBL/GenBank/DDBJ databases">
        <title>Comparative genomics reveals the genomic features of Rhizophagus irregularis, R. cerebriforme, R. diaphanum and Gigaspora rosea, and their symbiotic lifestyle signature.</title>
        <authorList>
            <person name="Morin E."/>
            <person name="San Clemente H."/>
            <person name="Chen E.C.H."/>
            <person name="De La Providencia I."/>
            <person name="Hainaut M."/>
            <person name="Kuo A."/>
            <person name="Kohler A."/>
            <person name="Murat C."/>
            <person name="Tang N."/>
            <person name="Roy S."/>
            <person name="Loubradou J."/>
            <person name="Henrissat B."/>
            <person name="Grigoriev I.V."/>
            <person name="Corradi N."/>
            <person name="Roux C."/>
            <person name="Martin F.M."/>
        </authorList>
    </citation>
    <scope>NUCLEOTIDE SEQUENCE [LARGE SCALE GENOMIC DNA]</scope>
    <source>
        <strain evidence="1 2">DAOM 227022</strain>
    </source>
</reference>